<dbReference type="Proteomes" id="UP000195386">
    <property type="component" value="Unassembled WGS sequence"/>
</dbReference>
<feature type="chain" id="PRO_5013254852" description="DUF5074 domain-containing protein" evidence="1">
    <location>
        <begin position="25"/>
        <end position="375"/>
    </location>
</feature>
<evidence type="ECO:0000313" key="2">
    <source>
        <dbReference type="EMBL" id="OUO00199.1"/>
    </source>
</evidence>
<dbReference type="EMBL" id="NFII01000013">
    <property type="protein sequence ID" value="OUO00199.1"/>
    <property type="molecule type" value="Genomic_DNA"/>
</dbReference>
<evidence type="ECO:0000256" key="1">
    <source>
        <dbReference type="SAM" id="SignalP"/>
    </source>
</evidence>
<reference evidence="3" key="1">
    <citation type="submission" date="2017-04" db="EMBL/GenBank/DDBJ databases">
        <title>Function of individual gut microbiota members based on whole genome sequencing of pure cultures obtained from chicken caecum.</title>
        <authorList>
            <person name="Medvecky M."/>
            <person name="Cejkova D."/>
            <person name="Polansky O."/>
            <person name="Karasova D."/>
            <person name="Kubasova T."/>
            <person name="Cizek A."/>
            <person name="Rychlik I."/>
        </authorList>
    </citation>
    <scope>NUCLEOTIDE SEQUENCE [LARGE SCALE GENOMIC DNA]</scope>
    <source>
        <strain evidence="3">An43</strain>
    </source>
</reference>
<proteinExistence type="predicted"/>
<sequence length="375" mass="41374">MKVRSLLLSVLCMLALSVSFSSCSDDDGQSWDDSGSKIELPYVRAYFLNEGTMGQNNAGIAFYAPNKDNDVIGDIYKAQNKASLGDTGQDMIEYEDYIYVSVYGSNYLAKLNAACVEQARVSFVGDADLSAGIRYIAAHDGYIYASFYGGVVAKINANTLKVEKKLTGYGDNLEGVAICNDMLYVANAYKIEGGNYIYHTEVLVFDLNAFSFKETLTVASNPNNLTEDNDKVFLISWDYSAESRVLQMIDSKNNNKVTNLGYATHVAVENDKLYCVDSRVDYSNWPETAAVNTFYTYDVKLGTKSSGSFLKNAPEELSTAVIYMITVNDSNGDIYIGTTGHSNVNGDIYRFRNDGTYMEKFDCGGQNPNSAVFFN</sequence>
<gene>
    <name evidence="2" type="ORF">B5F97_13100</name>
</gene>
<dbReference type="SUPFAM" id="SSF63829">
    <property type="entry name" value="Calcium-dependent phosphotriesterase"/>
    <property type="match status" value="1"/>
</dbReference>
<keyword evidence="1" id="KW-0732">Signal</keyword>
<organism evidence="2 3">
    <name type="scientific">Bacteroides clarus</name>
    <dbReference type="NCBI Taxonomy" id="626929"/>
    <lineage>
        <taxon>Bacteria</taxon>
        <taxon>Pseudomonadati</taxon>
        <taxon>Bacteroidota</taxon>
        <taxon>Bacteroidia</taxon>
        <taxon>Bacteroidales</taxon>
        <taxon>Bacteroidaceae</taxon>
        <taxon>Bacteroides</taxon>
    </lineage>
</organism>
<feature type="signal peptide" evidence="1">
    <location>
        <begin position="1"/>
        <end position="24"/>
    </location>
</feature>
<accession>A0A1Y3YUL1</accession>
<evidence type="ECO:0008006" key="4">
    <source>
        <dbReference type="Google" id="ProtNLM"/>
    </source>
</evidence>
<dbReference type="InterPro" id="IPR015943">
    <property type="entry name" value="WD40/YVTN_repeat-like_dom_sf"/>
</dbReference>
<dbReference type="RefSeq" id="WP_087426565.1">
    <property type="nucleotide sequence ID" value="NZ_CAMMFP010000024.1"/>
</dbReference>
<name>A0A1Y3YUL1_9BACE</name>
<evidence type="ECO:0000313" key="3">
    <source>
        <dbReference type="Proteomes" id="UP000195386"/>
    </source>
</evidence>
<dbReference type="AlphaFoldDB" id="A0A1Y3YUL1"/>
<protein>
    <recommendedName>
        <fullName evidence="4">DUF5074 domain-containing protein</fullName>
    </recommendedName>
</protein>
<comment type="caution">
    <text evidence="2">The sequence shown here is derived from an EMBL/GenBank/DDBJ whole genome shotgun (WGS) entry which is preliminary data.</text>
</comment>
<dbReference type="PROSITE" id="PS51257">
    <property type="entry name" value="PROKAR_LIPOPROTEIN"/>
    <property type="match status" value="1"/>
</dbReference>
<dbReference type="Gene3D" id="2.130.10.10">
    <property type="entry name" value="YVTN repeat-like/Quinoprotein amine dehydrogenase"/>
    <property type="match status" value="1"/>
</dbReference>